<proteinExistence type="predicted"/>
<dbReference type="AlphaFoldDB" id="A0AA37T631"/>
<accession>A0AA37T631</accession>
<keyword evidence="2" id="KW-1185">Reference proteome</keyword>
<gene>
    <name evidence="1" type="ORF">GCM10007877_29880</name>
</gene>
<comment type="caution">
    <text evidence="1">The sequence shown here is derived from an EMBL/GenBank/DDBJ whole genome shotgun (WGS) entry which is preliminary data.</text>
</comment>
<evidence type="ECO:0000313" key="1">
    <source>
        <dbReference type="EMBL" id="GLS27269.1"/>
    </source>
</evidence>
<reference evidence="1 2" key="1">
    <citation type="journal article" date="2014" name="Int. J. Syst. Evol. Microbiol.">
        <title>Complete genome sequence of Corynebacterium casei LMG S-19264T (=DSM 44701T), isolated from a smear-ripened cheese.</title>
        <authorList>
            <consortium name="US DOE Joint Genome Institute (JGI-PGF)"/>
            <person name="Walter F."/>
            <person name="Albersmeier A."/>
            <person name="Kalinowski J."/>
            <person name="Ruckert C."/>
        </authorList>
    </citation>
    <scope>NUCLEOTIDE SEQUENCE [LARGE SCALE GENOMIC DNA]</scope>
    <source>
        <strain evidence="1 2">NBRC 110095</strain>
    </source>
</reference>
<dbReference type="EMBL" id="BSPD01000073">
    <property type="protein sequence ID" value="GLS27269.1"/>
    <property type="molecule type" value="Genomic_DNA"/>
</dbReference>
<dbReference type="Proteomes" id="UP001156870">
    <property type="component" value="Unassembled WGS sequence"/>
</dbReference>
<evidence type="ECO:0000313" key="2">
    <source>
        <dbReference type="Proteomes" id="UP001156870"/>
    </source>
</evidence>
<sequence length="177" mass="19396">MKKIIYLVALSTMALLQGCSSTEFTRVANDAMSGAIDGVLGGTGTSESVNATSGSYSVESEKVVITDAKKTKKDFGKITVIKTEKNPKNQTKLRLDSCTHPRIGSIKCGGYLYEVTEQGWLKEELITFDDLNHSEVTLAAGEYYIKAYNWDSGMNRFVTGEFSVKPFVTNLVALELE</sequence>
<protein>
    <recommendedName>
        <fullName evidence="3">Lipoprotein</fullName>
    </recommendedName>
</protein>
<dbReference type="RefSeq" id="WP_232593790.1">
    <property type="nucleotide sequence ID" value="NZ_BSPD01000073.1"/>
</dbReference>
<evidence type="ECO:0008006" key="3">
    <source>
        <dbReference type="Google" id="ProtNLM"/>
    </source>
</evidence>
<dbReference type="PROSITE" id="PS51257">
    <property type="entry name" value="PROKAR_LIPOPROTEIN"/>
    <property type="match status" value="1"/>
</dbReference>
<organism evidence="1 2">
    <name type="scientific">Marinibactrum halimedae</name>
    <dbReference type="NCBI Taxonomy" id="1444977"/>
    <lineage>
        <taxon>Bacteria</taxon>
        <taxon>Pseudomonadati</taxon>
        <taxon>Pseudomonadota</taxon>
        <taxon>Gammaproteobacteria</taxon>
        <taxon>Cellvibrionales</taxon>
        <taxon>Cellvibrionaceae</taxon>
        <taxon>Marinibactrum</taxon>
    </lineage>
</organism>
<name>A0AA37T631_9GAMM</name>